<evidence type="ECO:0000313" key="2">
    <source>
        <dbReference type="EMBL" id="AYV83195.1"/>
    </source>
</evidence>
<protein>
    <submittedName>
        <fullName evidence="2">Uncharacterized protein</fullName>
    </submittedName>
</protein>
<feature type="region of interest" description="Disordered" evidence="1">
    <location>
        <begin position="1"/>
        <end position="41"/>
    </location>
</feature>
<gene>
    <name evidence="2" type="ORF">Hyperionvirus5_1</name>
</gene>
<feature type="compositionally biased region" description="Basic and acidic residues" evidence="1">
    <location>
        <begin position="1"/>
        <end position="19"/>
    </location>
</feature>
<organism evidence="2">
    <name type="scientific">Hyperionvirus sp</name>
    <dbReference type="NCBI Taxonomy" id="2487770"/>
    <lineage>
        <taxon>Viruses</taxon>
        <taxon>Varidnaviria</taxon>
        <taxon>Bamfordvirae</taxon>
        <taxon>Nucleocytoviricota</taxon>
        <taxon>Megaviricetes</taxon>
        <taxon>Imitervirales</taxon>
        <taxon>Mimiviridae</taxon>
        <taxon>Klosneuvirinae</taxon>
    </lineage>
</organism>
<proteinExistence type="predicted"/>
<accession>A0A3G5A7I6</accession>
<name>A0A3G5A7I6_9VIRU</name>
<reference evidence="2" key="1">
    <citation type="submission" date="2018-10" db="EMBL/GenBank/DDBJ databases">
        <title>Hidden diversity of soil giant viruses.</title>
        <authorList>
            <person name="Schulz F."/>
            <person name="Alteio L."/>
            <person name="Goudeau D."/>
            <person name="Ryan E.M."/>
            <person name="Malmstrom R.R."/>
            <person name="Blanchard J."/>
            <person name="Woyke T."/>
        </authorList>
    </citation>
    <scope>NUCLEOTIDE SEQUENCE</scope>
    <source>
        <strain evidence="2">HYV1</strain>
    </source>
</reference>
<sequence length="41" mass="4827">MNALKKPQDLNEELNDHNKIPLKKPHYLDEDLDEDLKKGIN</sequence>
<dbReference type="EMBL" id="MK072387">
    <property type="protein sequence ID" value="AYV83195.1"/>
    <property type="molecule type" value="Genomic_DNA"/>
</dbReference>
<evidence type="ECO:0000256" key="1">
    <source>
        <dbReference type="SAM" id="MobiDB-lite"/>
    </source>
</evidence>